<feature type="transmembrane region" description="Helical" evidence="1">
    <location>
        <begin position="7"/>
        <end position="26"/>
    </location>
</feature>
<dbReference type="RefSeq" id="WP_006573707.1">
    <property type="nucleotide sequence ID" value="NZ_AAXG02000028.1"/>
</dbReference>
<keyword evidence="1" id="KW-0812">Transmembrane</keyword>
<dbReference type="Proteomes" id="UP000003639">
    <property type="component" value="Unassembled WGS sequence"/>
</dbReference>
<name>A6NYA0_9FIRM</name>
<accession>A6NYA0</accession>
<proteinExistence type="predicted"/>
<dbReference type="AlphaFoldDB" id="A6NYA0"/>
<keyword evidence="3" id="KW-1185">Reference proteome</keyword>
<dbReference type="STRING" id="411467.BACCAP_03199"/>
<gene>
    <name evidence="2" type="ORF">BACCAP_03199</name>
</gene>
<reference evidence="2 3" key="1">
    <citation type="submission" date="2007-04" db="EMBL/GenBank/DDBJ databases">
        <authorList>
            <person name="Fulton L."/>
            <person name="Clifton S."/>
            <person name="Fulton B."/>
            <person name="Xu J."/>
            <person name="Minx P."/>
            <person name="Pepin K.H."/>
            <person name="Johnson M."/>
            <person name="Thiruvilangam P."/>
            <person name="Bhonagiri V."/>
            <person name="Nash W.E."/>
            <person name="Mardis E.R."/>
            <person name="Wilson R.K."/>
        </authorList>
    </citation>
    <scope>NUCLEOTIDE SEQUENCE [LARGE SCALE GENOMIC DNA]</scope>
    <source>
        <strain evidence="2 3">ATCC 29799</strain>
    </source>
</reference>
<keyword evidence="1" id="KW-1133">Transmembrane helix</keyword>
<comment type="caution">
    <text evidence="2">The sequence shown here is derived from an EMBL/GenBank/DDBJ whole genome shotgun (WGS) entry which is preliminary data.</text>
</comment>
<sequence>MKRVISIILVIVLVLGLVGTGAYFLFRPTELLGSATVYNKITLQIEDNLFYDVRVPVEAVLESTDGATIYSYDLLTVGVQDIEPTSFCKVKVGNRWVFAASKEGWLKATKLGFEEEQAYSGSYDTENTKWVDSIPPVAMELDQGMMKDLRKGASYTFGGKEFVTSQIAYGTFDVAMERALLKMSTLYKQPINYGLMGDSKLWVTENLYTVAVSPINYNTCLVVTAYGEKGKQYAAALMGEQA</sequence>
<protein>
    <submittedName>
        <fullName evidence="2">Uncharacterized protein</fullName>
    </submittedName>
</protein>
<evidence type="ECO:0000256" key="1">
    <source>
        <dbReference type="SAM" id="Phobius"/>
    </source>
</evidence>
<reference evidence="2 3" key="2">
    <citation type="submission" date="2007-06" db="EMBL/GenBank/DDBJ databases">
        <title>Draft genome sequence of Pseudoflavonifractor capillosus ATCC 29799.</title>
        <authorList>
            <person name="Sudarsanam P."/>
            <person name="Ley R."/>
            <person name="Guruge J."/>
            <person name="Turnbaugh P.J."/>
            <person name="Mahowald M."/>
            <person name="Liep D."/>
            <person name="Gordon J."/>
        </authorList>
    </citation>
    <scope>NUCLEOTIDE SEQUENCE [LARGE SCALE GENOMIC DNA]</scope>
    <source>
        <strain evidence="2 3">ATCC 29799</strain>
    </source>
</reference>
<evidence type="ECO:0000313" key="3">
    <source>
        <dbReference type="Proteomes" id="UP000003639"/>
    </source>
</evidence>
<keyword evidence="1" id="KW-0472">Membrane</keyword>
<dbReference type="EMBL" id="AAXG02000028">
    <property type="protein sequence ID" value="EDM99270.1"/>
    <property type="molecule type" value="Genomic_DNA"/>
</dbReference>
<organism evidence="2 3">
    <name type="scientific">Pseudoflavonifractor capillosus ATCC 29799</name>
    <dbReference type="NCBI Taxonomy" id="411467"/>
    <lineage>
        <taxon>Bacteria</taxon>
        <taxon>Bacillati</taxon>
        <taxon>Bacillota</taxon>
        <taxon>Clostridia</taxon>
        <taxon>Eubacteriales</taxon>
        <taxon>Oscillospiraceae</taxon>
        <taxon>Pseudoflavonifractor</taxon>
    </lineage>
</organism>
<evidence type="ECO:0000313" key="2">
    <source>
        <dbReference type="EMBL" id="EDM99270.1"/>
    </source>
</evidence>